<dbReference type="InterPro" id="IPR032563">
    <property type="entry name" value="DAMP1_SANT-like"/>
</dbReference>
<evidence type="ECO:0000256" key="3">
    <source>
        <dbReference type="ARBA" id="ARBA00019132"/>
    </source>
</evidence>
<dbReference type="AlphaFoldDB" id="A0A0C2Y960"/>
<dbReference type="GO" id="GO:0006281">
    <property type="term" value="P:DNA repair"/>
    <property type="evidence" value="ECO:0007669"/>
    <property type="project" value="InterPro"/>
</dbReference>
<evidence type="ECO:0000256" key="8">
    <source>
        <dbReference type="ARBA" id="ARBA00025264"/>
    </source>
</evidence>
<comment type="function">
    <text evidence="8">Component of the SWR1 complex which mediates the ATP-dependent exchange of histone H2A for the H2A variant HZT1 leading to transcriptional regulation of selected genes by chromatin remodeling. Component of the NuA4 histone acetyltransferase complex which is involved in transcriptional activation of selected genes principally by acetylation of nucleosomal histone H4 and H2A. The NuA4 complex is also involved in DNA repair.</text>
</comment>
<comment type="subcellular location">
    <subcellularLocation>
        <location evidence="1">Nucleus</location>
    </subcellularLocation>
</comment>
<dbReference type="STRING" id="686832.A0A0C2Y960"/>
<protein>
    <recommendedName>
        <fullName evidence="3">SWR1-complex protein 4</fullName>
    </recommendedName>
</protein>
<comment type="similarity">
    <text evidence="2">Belongs to the SWC4 family.</text>
</comment>
<feature type="region of interest" description="Disordered" evidence="9">
    <location>
        <begin position="1"/>
        <end position="38"/>
    </location>
</feature>
<keyword evidence="5" id="KW-0805">Transcription regulation</keyword>
<evidence type="ECO:0000256" key="4">
    <source>
        <dbReference type="ARBA" id="ARBA00022853"/>
    </source>
</evidence>
<dbReference type="OrthoDB" id="19740at2759"/>
<feature type="domain" description="Myb-like" evidence="10">
    <location>
        <begin position="137"/>
        <end position="184"/>
    </location>
</feature>
<dbReference type="Gene3D" id="1.10.10.60">
    <property type="entry name" value="Homeodomain-like"/>
    <property type="match status" value="1"/>
</dbReference>
<dbReference type="PANTHER" id="PTHR12855:SF10">
    <property type="entry name" value="DNA METHYLTRANSFERASE 1-ASSOCIATED PROTEIN 1"/>
    <property type="match status" value="1"/>
</dbReference>
<dbReference type="FunFam" id="1.10.10.60:FF:000087">
    <property type="entry name" value="DNA methyltransferase 1-associated protein 1"/>
    <property type="match status" value="1"/>
</dbReference>
<reference evidence="12" key="2">
    <citation type="submission" date="2015-01" db="EMBL/GenBank/DDBJ databases">
        <title>Evolutionary Origins and Diversification of the Mycorrhizal Mutualists.</title>
        <authorList>
            <consortium name="DOE Joint Genome Institute"/>
            <consortium name="Mycorrhizal Genomics Consortium"/>
            <person name="Kohler A."/>
            <person name="Kuo A."/>
            <person name="Nagy L.G."/>
            <person name="Floudas D."/>
            <person name="Copeland A."/>
            <person name="Barry K.W."/>
            <person name="Cichocki N."/>
            <person name="Veneault-Fourrey C."/>
            <person name="LaButti K."/>
            <person name="Lindquist E.A."/>
            <person name="Lipzen A."/>
            <person name="Lundell T."/>
            <person name="Morin E."/>
            <person name="Murat C."/>
            <person name="Riley R."/>
            <person name="Ohm R."/>
            <person name="Sun H."/>
            <person name="Tunlid A."/>
            <person name="Henrissat B."/>
            <person name="Grigoriev I.V."/>
            <person name="Hibbett D.S."/>
            <person name="Martin F."/>
        </authorList>
    </citation>
    <scope>NUCLEOTIDE SEQUENCE [LARGE SCALE GENOMIC DNA]</scope>
    <source>
        <strain evidence="12">h7</strain>
    </source>
</reference>
<dbReference type="PANTHER" id="PTHR12855">
    <property type="entry name" value="DNA METHYLTRANSFERASE 1-ASSOCIATED PROTEIN 1 FAMILY MEMBER"/>
    <property type="match status" value="1"/>
</dbReference>
<dbReference type="InterPro" id="IPR001005">
    <property type="entry name" value="SANT/Myb"/>
</dbReference>
<evidence type="ECO:0000259" key="10">
    <source>
        <dbReference type="PROSITE" id="PS50090"/>
    </source>
</evidence>
<reference evidence="11 12" key="1">
    <citation type="submission" date="2014-04" db="EMBL/GenBank/DDBJ databases">
        <authorList>
            <consortium name="DOE Joint Genome Institute"/>
            <person name="Kuo A."/>
            <person name="Gay G."/>
            <person name="Dore J."/>
            <person name="Kohler A."/>
            <person name="Nagy L.G."/>
            <person name="Floudas D."/>
            <person name="Copeland A."/>
            <person name="Barry K.W."/>
            <person name="Cichocki N."/>
            <person name="Veneault-Fourrey C."/>
            <person name="LaButti K."/>
            <person name="Lindquist E.A."/>
            <person name="Lipzen A."/>
            <person name="Lundell T."/>
            <person name="Morin E."/>
            <person name="Murat C."/>
            <person name="Sun H."/>
            <person name="Tunlid A."/>
            <person name="Henrissat B."/>
            <person name="Grigoriev I.V."/>
            <person name="Hibbett D.S."/>
            <person name="Martin F."/>
            <person name="Nordberg H.P."/>
            <person name="Cantor M.N."/>
            <person name="Hua S.X."/>
        </authorList>
    </citation>
    <scope>NUCLEOTIDE SEQUENCE [LARGE SCALE GENOMIC DNA]</scope>
    <source>
        <strain evidence="12">h7</strain>
    </source>
</reference>
<dbReference type="GO" id="GO:0003714">
    <property type="term" value="F:transcription corepressor activity"/>
    <property type="evidence" value="ECO:0007669"/>
    <property type="project" value="TreeGrafter"/>
</dbReference>
<feature type="compositionally biased region" description="Low complexity" evidence="9">
    <location>
        <begin position="442"/>
        <end position="454"/>
    </location>
</feature>
<dbReference type="Pfam" id="PF16282">
    <property type="entry name" value="SANT_DAMP1_like"/>
    <property type="match status" value="1"/>
</dbReference>
<evidence type="ECO:0000256" key="6">
    <source>
        <dbReference type="ARBA" id="ARBA00023163"/>
    </source>
</evidence>
<dbReference type="EMBL" id="KN831771">
    <property type="protein sequence ID" value="KIM46378.1"/>
    <property type="molecule type" value="Genomic_DNA"/>
</dbReference>
<gene>
    <name evidence="11" type="ORF">M413DRAFT_312999</name>
</gene>
<accession>A0A0C2Y960</accession>
<name>A0A0C2Y960_HEBCY</name>
<dbReference type="InterPro" id="IPR027109">
    <property type="entry name" value="Swc4/Dmap1"/>
</dbReference>
<dbReference type="HOGENOM" id="CLU_018539_4_1_1"/>
<keyword evidence="12" id="KW-1185">Reference proteome</keyword>
<proteinExistence type="inferred from homology"/>
<evidence type="ECO:0000313" key="11">
    <source>
        <dbReference type="EMBL" id="KIM46378.1"/>
    </source>
</evidence>
<dbReference type="GO" id="GO:0000812">
    <property type="term" value="C:Swr1 complex"/>
    <property type="evidence" value="ECO:0007669"/>
    <property type="project" value="TreeGrafter"/>
</dbReference>
<dbReference type="InterPro" id="IPR009057">
    <property type="entry name" value="Homeodomain-like_sf"/>
</dbReference>
<evidence type="ECO:0000313" key="12">
    <source>
        <dbReference type="Proteomes" id="UP000053424"/>
    </source>
</evidence>
<dbReference type="GO" id="GO:0000122">
    <property type="term" value="P:negative regulation of transcription by RNA polymerase II"/>
    <property type="evidence" value="ECO:0007669"/>
    <property type="project" value="TreeGrafter"/>
</dbReference>
<keyword evidence="6" id="KW-0804">Transcription</keyword>
<sequence>MAASAADIRSALSIPEASATAGPSQPKKPALTNTRKPEGISRELYSLIGPSAPSLAAQLIKPRLKQKPNFGGGTSKTRWELRPFKNSGRRDNLELQHWEKVTTDPATEYSFAKYNVQPTTYSYSQDEYTRFLEDKDWTKEETDYLFSVVQDFDLRWYIISDRYDYPDGPSRHMDDLKDRYYSVCRKLVRNRPWAGDELSKSQLMASFQFDKERELMRKKYILSLENRTPDQIAEEEALYVEVKRLEHTERKFKRDRENLLRTLAGIDSGLPDIVEDDGSILGLSSESPSNIGSNKKKSQRKSGLAMDADSPATPSVASTPVIKRPQNLKNAAYDAQHCIIRTDVPASGIATKAAHQPAYLRTFKIPVMKTAVQQKVQEAVAELGLSSSRLVMPTRENVAQLDAMLEAMLALLETKRLVEKAEYDIQVLKKRLGLREQSTADGEGSILGIEGGESTHVDYAPKGGDIVDETPGENGRSQSVLSVRSARSRKHPRRSLSISSVDTVSTRAGTKRQKRS</sequence>
<keyword evidence="4" id="KW-0156">Chromatin regulator</keyword>
<evidence type="ECO:0000256" key="9">
    <source>
        <dbReference type="SAM" id="MobiDB-lite"/>
    </source>
</evidence>
<feature type="region of interest" description="Disordered" evidence="9">
    <location>
        <begin position="442"/>
        <end position="516"/>
    </location>
</feature>
<keyword evidence="7" id="KW-0539">Nucleus</keyword>
<feature type="compositionally biased region" description="Polar residues" evidence="9">
    <location>
        <begin position="284"/>
        <end position="293"/>
    </location>
</feature>
<dbReference type="GO" id="GO:0006338">
    <property type="term" value="P:chromatin remodeling"/>
    <property type="evidence" value="ECO:0007669"/>
    <property type="project" value="InterPro"/>
</dbReference>
<dbReference type="SMART" id="SM00717">
    <property type="entry name" value="SANT"/>
    <property type="match status" value="1"/>
</dbReference>
<dbReference type="SUPFAM" id="SSF46689">
    <property type="entry name" value="Homeodomain-like"/>
    <property type="match status" value="1"/>
</dbReference>
<evidence type="ECO:0000256" key="2">
    <source>
        <dbReference type="ARBA" id="ARBA00006918"/>
    </source>
</evidence>
<dbReference type="GO" id="GO:0035267">
    <property type="term" value="C:NuA4 histone acetyltransferase complex"/>
    <property type="evidence" value="ECO:0007669"/>
    <property type="project" value="InterPro"/>
</dbReference>
<organism evidence="11 12">
    <name type="scientific">Hebeloma cylindrosporum</name>
    <dbReference type="NCBI Taxonomy" id="76867"/>
    <lineage>
        <taxon>Eukaryota</taxon>
        <taxon>Fungi</taxon>
        <taxon>Dikarya</taxon>
        <taxon>Basidiomycota</taxon>
        <taxon>Agaricomycotina</taxon>
        <taxon>Agaricomycetes</taxon>
        <taxon>Agaricomycetidae</taxon>
        <taxon>Agaricales</taxon>
        <taxon>Agaricineae</taxon>
        <taxon>Hymenogastraceae</taxon>
        <taxon>Hebeloma</taxon>
    </lineage>
</organism>
<evidence type="ECO:0000256" key="1">
    <source>
        <dbReference type="ARBA" id="ARBA00004123"/>
    </source>
</evidence>
<feature type="compositionally biased region" description="Polar residues" evidence="9">
    <location>
        <begin position="496"/>
        <end position="508"/>
    </location>
</feature>
<feature type="region of interest" description="Disordered" evidence="9">
    <location>
        <begin position="284"/>
        <end position="323"/>
    </location>
</feature>
<evidence type="ECO:0000256" key="7">
    <source>
        <dbReference type="ARBA" id="ARBA00023242"/>
    </source>
</evidence>
<dbReference type="PROSITE" id="PS50090">
    <property type="entry name" value="MYB_LIKE"/>
    <property type="match status" value="1"/>
</dbReference>
<dbReference type="Proteomes" id="UP000053424">
    <property type="component" value="Unassembled WGS sequence"/>
</dbReference>
<evidence type="ECO:0000256" key="5">
    <source>
        <dbReference type="ARBA" id="ARBA00023015"/>
    </source>
</evidence>